<sequence length="308" mass="35206">MIIIADKVKHLLVFAIKILIVLGAFYFIYNQLVHNPKLDWQKIQKLVFQKATFLGVITMFFLSFVNRFLEIIKWQNLVSTFKSISLAEATKQVLSALTAGLFTPNGLGEYAGKAFYFKATETKKVIFLNLVCNGIQMIITIFFGTIGLFILGYTKIGGLILLVVGILCVVLYFVKDIKFKKYSLKNIYTEWHRIPKIIHTKNLFLALGRYITFSHQYYLLFIAFDVQVPYITLMASIASVYFLASSLPSFQFLDFAVKGSIAVYFLQQLGVQEWIAVWVTTLLWLLNTAIPVGIGSFYVMQFKINKNL</sequence>
<feature type="transmembrane region" description="Helical" evidence="1">
    <location>
        <begin position="12"/>
        <end position="29"/>
    </location>
</feature>
<proteinExistence type="predicted"/>
<accession>A0A2H3KF81</accession>
<dbReference type="RefSeq" id="WP_097553149.1">
    <property type="nucleotide sequence ID" value="NZ_PCMW01000004.1"/>
</dbReference>
<feature type="transmembrane region" description="Helical" evidence="1">
    <location>
        <begin position="275"/>
        <end position="299"/>
    </location>
</feature>
<evidence type="ECO:0000313" key="2">
    <source>
        <dbReference type="EMBL" id="PDS27159.1"/>
    </source>
</evidence>
<feature type="transmembrane region" description="Helical" evidence="1">
    <location>
        <begin position="49"/>
        <end position="69"/>
    </location>
</feature>
<keyword evidence="1" id="KW-1133">Transmembrane helix</keyword>
<dbReference type="AlphaFoldDB" id="A0A2H3KF81"/>
<dbReference type="Proteomes" id="UP000220828">
    <property type="component" value="Unassembled WGS sequence"/>
</dbReference>
<dbReference type="EMBL" id="PCMW01000004">
    <property type="protein sequence ID" value="PDS27159.1"/>
    <property type="molecule type" value="Genomic_DNA"/>
</dbReference>
<dbReference type="OrthoDB" id="1121314at2"/>
<protein>
    <recommendedName>
        <fullName evidence="4">Lysylphosphatidylglycerol synthase-like protein</fullName>
    </recommendedName>
</protein>
<gene>
    <name evidence="2" type="ORF">B0A77_00415</name>
</gene>
<name>A0A2H3KF81_9FLAO</name>
<feature type="transmembrane region" description="Helical" evidence="1">
    <location>
        <begin position="126"/>
        <end position="150"/>
    </location>
</feature>
<feature type="transmembrane region" description="Helical" evidence="1">
    <location>
        <begin position="217"/>
        <end position="244"/>
    </location>
</feature>
<comment type="caution">
    <text evidence="2">The sequence shown here is derived from an EMBL/GenBank/DDBJ whole genome shotgun (WGS) entry which is preliminary data.</text>
</comment>
<keyword evidence="1" id="KW-0812">Transmembrane</keyword>
<keyword evidence="1" id="KW-0472">Membrane</keyword>
<evidence type="ECO:0008006" key="4">
    <source>
        <dbReference type="Google" id="ProtNLM"/>
    </source>
</evidence>
<feature type="transmembrane region" description="Helical" evidence="1">
    <location>
        <begin position="156"/>
        <end position="174"/>
    </location>
</feature>
<reference evidence="2 3" key="1">
    <citation type="submission" date="2017-09" db="EMBL/GenBank/DDBJ databases">
        <title>Whole genomes of Flavobacteriaceae.</title>
        <authorList>
            <person name="Stine C."/>
            <person name="Li C."/>
            <person name="Tadesse D."/>
        </authorList>
    </citation>
    <scope>NUCLEOTIDE SEQUENCE [LARGE SCALE GENOMIC DNA]</scope>
    <source>
        <strain evidence="2 3">ATCC 35036</strain>
    </source>
</reference>
<evidence type="ECO:0000313" key="3">
    <source>
        <dbReference type="Proteomes" id="UP000220828"/>
    </source>
</evidence>
<organism evidence="2 3">
    <name type="scientific">Flavobacterium branchiophilum</name>
    <dbReference type="NCBI Taxonomy" id="55197"/>
    <lineage>
        <taxon>Bacteria</taxon>
        <taxon>Pseudomonadati</taxon>
        <taxon>Bacteroidota</taxon>
        <taxon>Flavobacteriia</taxon>
        <taxon>Flavobacteriales</taxon>
        <taxon>Flavobacteriaceae</taxon>
        <taxon>Flavobacterium</taxon>
    </lineage>
</organism>
<evidence type="ECO:0000256" key="1">
    <source>
        <dbReference type="SAM" id="Phobius"/>
    </source>
</evidence>